<accession>A0A0N7KQT4</accession>
<dbReference type="Proteomes" id="UP000059680">
    <property type="component" value="Chromosome 9"/>
</dbReference>
<dbReference type="SMART" id="SM00220">
    <property type="entry name" value="S_TKc"/>
    <property type="match status" value="1"/>
</dbReference>
<keyword evidence="4" id="KW-0723">Serine/threonine-protein kinase</keyword>
<evidence type="ECO:0000259" key="15">
    <source>
        <dbReference type="PROSITE" id="PS50011"/>
    </source>
</evidence>
<comment type="catalytic activity">
    <reaction evidence="10">
        <text>L-threonyl-[protein] + ATP = O-phospho-L-threonyl-[protein] + ADP + H(+)</text>
        <dbReference type="Rhea" id="RHEA:46608"/>
        <dbReference type="Rhea" id="RHEA-COMP:11060"/>
        <dbReference type="Rhea" id="RHEA-COMP:11605"/>
        <dbReference type="ChEBI" id="CHEBI:15378"/>
        <dbReference type="ChEBI" id="CHEBI:30013"/>
        <dbReference type="ChEBI" id="CHEBI:30616"/>
        <dbReference type="ChEBI" id="CHEBI:61977"/>
        <dbReference type="ChEBI" id="CHEBI:456216"/>
        <dbReference type="EC" id="2.7.11.1"/>
    </reaction>
</comment>
<evidence type="ECO:0000256" key="11">
    <source>
        <dbReference type="ARBA" id="ARBA00048679"/>
    </source>
</evidence>
<keyword evidence="6 12" id="KW-0547">Nucleotide-binding</keyword>
<feature type="binding site" evidence="12">
    <location>
        <position position="49"/>
    </location>
    <ligand>
        <name>ATP</name>
        <dbReference type="ChEBI" id="CHEBI:30616"/>
    </ligand>
</feature>
<feature type="domain" description="NAF" evidence="16">
    <location>
        <begin position="306"/>
        <end position="330"/>
    </location>
</feature>
<dbReference type="InterPro" id="IPR011009">
    <property type="entry name" value="Kinase-like_dom_sf"/>
</dbReference>
<keyword evidence="8 12" id="KW-0067">ATP-binding</keyword>
<evidence type="ECO:0000256" key="7">
    <source>
        <dbReference type="ARBA" id="ARBA00022777"/>
    </source>
</evidence>
<evidence type="ECO:0000313" key="17">
    <source>
        <dbReference type="EMBL" id="BAT08106.1"/>
    </source>
</evidence>
<name>A0A0N7KQT4_ORYSJ</name>
<dbReference type="PROSITE" id="PS00108">
    <property type="entry name" value="PROTEIN_KINASE_ST"/>
    <property type="match status" value="1"/>
</dbReference>
<keyword evidence="7" id="KW-0418">Kinase</keyword>
<dbReference type="Gene3D" id="3.30.310.80">
    <property type="entry name" value="Kinase associated domain 1, KA1"/>
    <property type="match status" value="1"/>
</dbReference>
<reference evidence="17 18" key="3">
    <citation type="journal article" date="2013" name="Rice">
        <title>Improvement of the Oryza sativa Nipponbare reference genome using next generation sequence and optical map data.</title>
        <authorList>
            <person name="Kawahara Y."/>
            <person name="de la Bastide M."/>
            <person name="Hamilton J.P."/>
            <person name="Kanamori H."/>
            <person name="McCombie W.R."/>
            <person name="Ouyang S."/>
            <person name="Schwartz D.C."/>
            <person name="Tanaka T."/>
            <person name="Wu J."/>
            <person name="Zhou S."/>
            <person name="Childs K.L."/>
            <person name="Davidson R.M."/>
            <person name="Lin H."/>
            <person name="Quesada-Ocampo L."/>
            <person name="Vaillancourt B."/>
            <person name="Sakai H."/>
            <person name="Lee S.S."/>
            <person name="Kim J."/>
            <person name="Numa H."/>
            <person name="Itoh T."/>
            <person name="Buell C.R."/>
            <person name="Matsumoto T."/>
        </authorList>
    </citation>
    <scope>NUCLEOTIDE SEQUENCE [LARGE SCALE GENOMIC DNA]</scope>
    <source>
        <strain evidence="18">cv. Nipponbare</strain>
    </source>
</reference>
<protein>
    <recommendedName>
        <fullName evidence="3">non-specific serine/threonine protein kinase</fullName>
        <ecNumber evidence="3">2.7.11.1</ecNumber>
    </recommendedName>
</protein>
<evidence type="ECO:0000256" key="1">
    <source>
        <dbReference type="ARBA" id="ARBA00001936"/>
    </source>
</evidence>
<dbReference type="InterPro" id="IPR017441">
    <property type="entry name" value="Protein_kinase_ATP_BS"/>
</dbReference>
<evidence type="ECO:0000313" key="18">
    <source>
        <dbReference type="Proteomes" id="UP000059680"/>
    </source>
</evidence>
<reference evidence="18" key="1">
    <citation type="journal article" date="2005" name="Nature">
        <title>The map-based sequence of the rice genome.</title>
        <authorList>
            <consortium name="International rice genome sequencing project (IRGSP)"/>
            <person name="Matsumoto T."/>
            <person name="Wu J."/>
            <person name="Kanamori H."/>
            <person name="Katayose Y."/>
            <person name="Fujisawa M."/>
            <person name="Namiki N."/>
            <person name="Mizuno H."/>
            <person name="Yamamoto K."/>
            <person name="Antonio B.A."/>
            <person name="Baba T."/>
            <person name="Sakata K."/>
            <person name="Nagamura Y."/>
            <person name="Aoki H."/>
            <person name="Arikawa K."/>
            <person name="Arita K."/>
            <person name="Bito T."/>
            <person name="Chiden Y."/>
            <person name="Fujitsuka N."/>
            <person name="Fukunaka R."/>
            <person name="Hamada M."/>
            <person name="Harada C."/>
            <person name="Hayashi A."/>
            <person name="Hijishita S."/>
            <person name="Honda M."/>
            <person name="Hosokawa S."/>
            <person name="Ichikawa Y."/>
            <person name="Idonuma A."/>
            <person name="Iijima M."/>
            <person name="Ikeda M."/>
            <person name="Ikeno M."/>
            <person name="Ito K."/>
            <person name="Ito S."/>
            <person name="Ito T."/>
            <person name="Ito Y."/>
            <person name="Ito Y."/>
            <person name="Iwabuchi A."/>
            <person name="Kamiya K."/>
            <person name="Karasawa W."/>
            <person name="Kurita K."/>
            <person name="Katagiri S."/>
            <person name="Kikuta A."/>
            <person name="Kobayashi H."/>
            <person name="Kobayashi N."/>
            <person name="Machita K."/>
            <person name="Maehara T."/>
            <person name="Masukawa M."/>
            <person name="Mizubayashi T."/>
            <person name="Mukai Y."/>
            <person name="Nagasaki H."/>
            <person name="Nagata Y."/>
            <person name="Naito S."/>
            <person name="Nakashima M."/>
            <person name="Nakama Y."/>
            <person name="Nakamichi Y."/>
            <person name="Nakamura M."/>
            <person name="Meguro A."/>
            <person name="Negishi M."/>
            <person name="Ohta I."/>
            <person name="Ohta T."/>
            <person name="Okamoto M."/>
            <person name="Ono N."/>
            <person name="Saji S."/>
            <person name="Sakaguchi M."/>
            <person name="Sakai K."/>
            <person name="Shibata M."/>
            <person name="Shimokawa T."/>
            <person name="Song J."/>
            <person name="Takazaki Y."/>
            <person name="Terasawa K."/>
            <person name="Tsugane M."/>
            <person name="Tsuji K."/>
            <person name="Ueda S."/>
            <person name="Waki K."/>
            <person name="Yamagata H."/>
            <person name="Yamamoto M."/>
            <person name="Yamamoto S."/>
            <person name="Yamane H."/>
            <person name="Yoshiki S."/>
            <person name="Yoshihara R."/>
            <person name="Yukawa K."/>
            <person name="Zhong H."/>
            <person name="Yano M."/>
            <person name="Yuan Q."/>
            <person name="Ouyang S."/>
            <person name="Liu J."/>
            <person name="Jones K.M."/>
            <person name="Gansberger K."/>
            <person name="Moffat K."/>
            <person name="Hill J."/>
            <person name="Bera J."/>
            <person name="Fadrosh D."/>
            <person name="Jin S."/>
            <person name="Johri S."/>
            <person name="Kim M."/>
            <person name="Overton L."/>
            <person name="Reardon M."/>
            <person name="Tsitrin T."/>
            <person name="Vuong H."/>
            <person name="Weaver B."/>
            <person name="Ciecko A."/>
            <person name="Tallon L."/>
            <person name="Jackson J."/>
            <person name="Pai G."/>
            <person name="Aken S.V."/>
            <person name="Utterback T."/>
            <person name="Reidmuller S."/>
            <person name="Feldblyum T."/>
            <person name="Hsiao J."/>
            <person name="Zismann V."/>
            <person name="Iobst S."/>
            <person name="de Vazeille A.R."/>
            <person name="Buell C.R."/>
            <person name="Ying K."/>
            <person name="Li Y."/>
            <person name="Lu T."/>
            <person name="Huang Y."/>
            <person name="Zhao Q."/>
            <person name="Feng Q."/>
            <person name="Zhang L."/>
            <person name="Zhu J."/>
            <person name="Weng Q."/>
            <person name="Mu J."/>
            <person name="Lu Y."/>
            <person name="Fan D."/>
            <person name="Liu Y."/>
            <person name="Guan J."/>
            <person name="Zhang Y."/>
            <person name="Yu S."/>
            <person name="Liu X."/>
            <person name="Zhang Y."/>
            <person name="Hong G."/>
            <person name="Han B."/>
            <person name="Choisne N."/>
            <person name="Demange N."/>
            <person name="Orjeda G."/>
            <person name="Samain S."/>
            <person name="Cattolico L."/>
            <person name="Pelletier E."/>
            <person name="Couloux A."/>
            <person name="Segurens B."/>
            <person name="Wincker P."/>
            <person name="D'Hont A."/>
            <person name="Scarpelli C."/>
            <person name="Weissenbach J."/>
            <person name="Salanoubat M."/>
            <person name="Quetier F."/>
            <person name="Yu Y."/>
            <person name="Kim H.R."/>
            <person name="Rambo T."/>
            <person name="Currie J."/>
            <person name="Collura K."/>
            <person name="Luo M."/>
            <person name="Yang T."/>
            <person name="Ammiraju J.S.S."/>
            <person name="Engler F."/>
            <person name="Soderlund C."/>
            <person name="Wing R.A."/>
            <person name="Palmer L.E."/>
            <person name="de la Bastide M."/>
            <person name="Spiegel L."/>
            <person name="Nascimento L."/>
            <person name="Zutavern T."/>
            <person name="O'Shaughnessy A."/>
            <person name="Dike S."/>
            <person name="Dedhia N."/>
            <person name="Preston R."/>
            <person name="Balija V."/>
            <person name="McCombie W.R."/>
            <person name="Chow T."/>
            <person name="Chen H."/>
            <person name="Chung M."/>
            <person name="Chen C."/>
            <person name="Shaw J."/>
            <person name="Wu H."/>
            <person name="Hsiao K."/>
            <person name="Chao Y."/>
            <person name="Chu M."/>
            <person name="Cheng C."/>
            <person name="Hour A."/>
            <person name="Lee P."/>
            <person name="Lin S."/>
            <person name="Lin Y."/>
            <person name="Liou J."/>
            <person name="Liu S."/>
            <person name="Hsing Y."/>
            <person name="Raghuvanshi S."/>
            <person name="Mohanty A."/>
            <person name="Bharti A.K."/>
            <person name="Gaur A."/>
            <person name="Gupta V."/>
            <person name="Kumar D."/>
            <person name="Ravi V."/>
            <person name="Vij S."/>
            <person name="Kapur A."/>
            <person name="Khurana P."/>
            <person name="Khurana P."/>
            <person name="Khurana J.P."/>
            <person name="Tyagi A.K."/>
            <person name="Gaikwad K."/>
            <person name="Singh A."/>
            <person name="Dalal V."/>
            <person name="Srivastava S."/>
            <person name="Dixit A."/>
            <person name="Pal A.K."/>
            <person name="Ghazi I.A."/>
            <person name="Yadav M."/>
            <person name="Pandit A."/>
            <person name="Bhargava A."/>
            <person name="Sureshbabu K."/>
            <person name="Batra K."/>
            <person name="Sharma T.R."/>
            <person name="Mohapatra T."/>
            <person name="Singh N.K."/>
            <person name="Messing J."/>
            <person name="Nelson A.B."/>
            <person name="Fuks G."/>
            <person name="Kavchok S."/>
            <person name="Keizer G."/>
            <person name="Linton E."/>
            <person name="Llaca V."/>
            <person name="Song R."/>
            <person name="Tanyolac B."/>
            <person name="Young S."/>
            <person name="Ho-Il K."/>
            <person name="Hahn J.H."/>
            <person name="Sangsakoo G."/>
            <person name="Vanavichit A."/>
            <person name="de Mattos Luiz.A.T."/>
            <person name="Zimmer P.D."/>
            <person name="Malone G."/>
            <person name="Dellagostin O."/>
            <person name="de Oliveira A.C."/>
            <person name="Bevan M."/>
            <person name="Bancroft I."/>
            <person name="Minx P."/>
            <person name="Cordum H."/>
            <person name="Wilson R."/>
            <person name="Cheng Z."/>
            <person name="Jin W."/>
            <person name="Jiang J."/>
            <person name="Leong S.A."/>
            <person name="Iwama H."/>
            <person name="Gojobori T."/>
            <person name="Itoh T."/>
            <person name="Niimura Y."/>
            <person name="Fujii Y."/>
            <person name="Habara T."/>
            <person name="Sakai H."/>
            <person name="Sato Y."/>
            <person name="Wilson G."/>
            <person name="Kumar K."/>
            <person name="McCouch S."/>
            <person name="Juretic N."/>
            <person name="Hoen D."/>
            <person name="Wright S."/>
            <person name="Bruskiewich R."/>
            <person name="Bureau T."/>
            <person name="Miyao A."/>
            <person name="Hirochika H."/>
            <person name="Nishikawa T."/>
            <person name="Kadowaki K."/>
            <person name="Sugiura M."/>
            <person name="Burr B."/>
            <person name="Sasaki T."/>
        </authorList>
    </citation>
    <scope>NUCLEOTIDE SEQUENCE [LARGE SCALE GENOMIC DNA]</scope>
    <source>
        <strain evidence="18">cv. Nipponbare</strain>
    </source>
</reference>
<evidence type="ECO:0000259" key="16">
    <source>
        <dbReference type="PROSITE" id="PS50816"/>
    </source>
</evidence>
<evidence type="ECO:0000256" key="3">
    <source>
        <dbReference type="ARBA" id="ARBA00012513"/>
    </source>
</evidence>
<feature type="coiled-coil region" evidence="13">
    <location>
        <begin position="539"/>
        <end position="609"/>
    </location>
</feature>
<reference evidence="17 18" key="2">
    <citation type="journal article" date="2013" name="Plant Cell Physiol.">
        <title>Rice Annotation Project Database (RAP-DB): an integrative and interactive database for rice genomics.</title>
        <authorList>
            <person name="Sakai H."/>
            <person name="Lee S.S."/>
            <person name="Tanaka T."/>
            <person name="Numa H."/>
            <person name="Kim J."/>
            <person name="Kawahara Y."/>
            <person name="Wakimoto H."/>
            <person name="Yang C.C."/>
            <person name="Iwamoto M."/>
            <person name="Abe T."/>
            <person name="Yamada Y."/>
            <person name="Muto A."/>
            <person name="Inokuchi H."/>
            <person name="Ikemura T."/>
            <person name="Matsumoto T."/>
            <person name="Sasaki T."/>
            <person name="Itoh T."/>
        </authorList>
    </citation>
    <scope>NUCLEOTIDE SEQUENCE [LARGE SCALE GENOMIC DNA]</scope>
    <source>
        <strain evidence="18">cv. Nipponbare</strain>
    </source>
</reference>
<dbReference type="PANTHER" id="PTHR43895:SF91">
    <property type="entry name" value="CBL-INTERACTING SERINE_THREONINE-PROTEIN KINASE 6"/>
    <property type="match status" value="1"/>
</dbReference>
<keyword evidence="9" id="KW-0464">Manganese</keyword>
<dbReference type="Pfam" id="PF00069">
    <property type="entry name" value="Pkinase"/>
    <property type="match status" value="1"/>
</dbReference>
<comment type="cofactor">
    <cofactor evidence="1">
        <name>Mn(2+)</name>
        <dbReference type="ChEBI" id="CHEBI:29035"/>
    </cofactor>
</comment>
<comment type="catalytic activity">
    <reaction evidence="11">
        <text>L-seryl-[protein] + ATP = O-phospho-L-seryl-[protein] + ADP + H(+)</text>
        <dbReference type="Rhea" id="RHEA:17989"/>
        <dbReference type="Rhea" id="RHEA-COMP:9863"/>
        <dbReference type="Rhea" id="RHEA-COMP:11604"/>
        <dbReference type="ChEBI" id="CHEBI:15378"/>
        <dbReference type="ChEBI" id="CHEBI:29999"/>
        <dbReference type="ChEBI" id="CHEBI:30616"/>
        <dbReference type="ChEBI" id="CHEBI:83421"/>
        <dbReference type="ChEBI" id="CHEBI:456216"/>
        <dbReference type="EC" id="2.7.11.1"/>
    </reaction>
</comment>
<feature type="non-terminal residue" evidence="17">
    <location>
        <position position="1"/>
    </location>
</feature>
<proteinExistence type="inferred from homology"/>
<dbReference type="InterPro" id="IPR004041">
    <property type="entry name" value="NAF_dom"/>
</dbReference>
<organism evidence="17 18">
    <name type="scientific">Oryza sativa subsp. japonica</name>
    <name type="common">Rice</name>
    <dbReference type="NCBI Taxonomy" id="39947"/>
    <lineage>
        <taxon>Eukaryota</taxon>
        <taxon>Viridiplantae</taxon>
        <taxon>Streptophyta</taxon>
        <taxon>Embryophyta</taxon>
        <taxon>Tracheophyta</taxon>
        <taxon>Spermatophyta</taxon>
        <taxon>Magnoliopsida</taxon>
        <taxon>Liliopsida</taxon>
        <taxon>Poales</taxon>
        <taxon>Poaceae</taxon>
        <taxon>BOP clade</taxon>
        <taxon>Oryzoideae</taxon>
        <taxon>Oryzeae</taxon>
        <taxon>Oryzinae</taxon>
        <taxon>Oryza</taxon>
        <taxon>Oryza sativa</taxon>
    </lineage>
</organism>
<feature type="domain" description="Protein kinase" evidence="15">
    <location>
        <begin position="20"/>
        <end position="275"/>
    </location>
</feature>
<dbReference type="AlphaFoldDB" id="A0A0N7KQT4"/>
<dbReference type="GO" id="GO:0007165">
    <property type="term" value="P:signal transduction"/>
    <property type="evidence" value="ECO:0007669"/>
    <property type="project" value="InterPro"/>
</dbReference>
<evidence type="ECO:0000256" key="13">
    <source>
        <dbReference type="SAM" id="Coils"/>
    </source>
</evidence>
<comment type="similarity">
    <text evidence="2">Belongs to the protein kinase superfamily. CAMK Ser/Thr protein kinase family. SNF1 subfamily.</text>
</comment>
<dbReference type="PANTHER" id="PTHR43895">
    <property type="entry name" value="CALCIUM/CALMODULIN-DEPENDENT PROTEIN KINASE KINASE-RELATED"/>
    <property type="match status" value="1"/>
</dbReference>
<dbReference type="Pfam" id="PF03822">
    <property type="entry name" value="NAF"/>
    <property type="match status" value="1"/>
</dbReference>
<keyword evidence="18" id="KW-1185">Reference proteome</keyword>
<dbReference type="Gene3D" id="1.10.510.10">
    <property type="entry name" value="Transferase(Phosphotransferase) domain 1"/>
    <property type="match status" value="1"/>
</dbReference>
<keyword evidence="5" id="KW-0808">Transferase</keyword>
<dbReference type="InterPro" id="IPR000719">
    <property type="entry name" value="Prot_kinase_dom"/>
</dbReference>
<dbReference type="GO" id="GO:0005524">
    <property type="term" value="F:ATP binding"/>
    <property type="evidence" value="ECO:0007669"/>
    <property type="project" value="UniProtKB-UniRule"/>
</dbReference>
<dbReference type="PROSITE" id="PS50816">
    <property type="entry name" value="NAF"/>
    <property type="match status" value="1"/>
</dbReference>
<gene>
    <name evidence="17" type="ordered locus">Os09g0418500</name>
    <name evidence="17" type="ORF">OSNPB_090418500</name>
</gene>
<dbReference type="PROSITE" id="PS50011">
    <property type="entry name" value="PROTEIN_KINASE_DOM"/>
    <property type="match status" value="1"/>
</dbReference>
<dbReference type="InterPro" id="IPR018451">
    <property type="entry name" value="NAF/FISL_domain"/>
</dbReference>
<evidence type="ECO:0000256" key="4">
    <source>
        <dbReference type="ARBA" id="ARBA00022527"/>
    </source>
</evidence>
<dbReference type="InterPro" id="IPR008271">
    <property type="entry name" value="Ser/Thr_kinase_AS"/>
</dbReference>
<evidence type="ECO:0000256" key="12">
    <source>
        <dbReference type="PROSITE-ProRule" id="PRU10141"/>
    </source>
</evidence>
<keyword evidence="13" id="KW-0175">Coiled coil</keyword>
<evidence type="ECO:0000256" key="9">
    <source>
        <dbReference type="ARBA" id="ARBA00023211"/>
    </source>
</evidence>
<dbReference type="PROSITE" id="PS00107">
    <property type="entry name" value="PROTEIN_KINASE_ATP"/>
    <property type="match status" value="1"/>
</dbReference>
<dbReference type="SUPFAM" id="SSF56112">
    <property type="entry name" value="Protein kinase-like (PK-like)"/>
    <property type="match status" value="1"/>
</dbReference>
<evidence type="ECO:0000256" key="8">
    <source>
        <dbReference type="ARBA" id="ARBA00022840"/>
    </source>
</evidence>
<dbReference type="FunFam" id="3.30.200.20:FF:000042">
    <property type="entry name" value="Aurora kinase A"/>
    <property type="match status" value="1"/>
</dbReference>
<evidence type="ECO:0000256" key="10">
    <source>
        <dbReference type="ARBA" id="ARBA00047899"/>
    </source>
</evidence>
<sequence length="808" mass="87297">SRSRAARQAMEGKGVLEGRYEMGRVLGHGNFGRVHAARDVRTGRAVAMKVVSKDKVERAGMAEQIKREIAVMKMVSHPSVVELHEVMATRTKVYLALELVRGGELFDRIARHGRVGEGVARRYFRQLVSAVDFCHGRGVYHRDLKPENLLLDEAGNLKVADFGLSALACHARPDGLLHTACGTPAYVAPEVLAGNGYDGAKADLWSCGVILYVLLAGALPFQDDNLVCMYRKMRRGDFCCPPWVTTDARKLIKSLLDPNPGTRITVAGLLETPWFRKTAPVPRPIIADPAAAPVDTRGNAGDDKDEPPEVLNAFHLISLSEGFDLSPLFEHDPAASPGRATARAGGTRFATREAASGVVARLEALAMGGARALRAERAELEAAWARVEEGRRSVDAMVEVGRKAHRRHVSELEARKAALTEIAREVEEERAAALIATTTMIEAQDALRLQNASREAELKEKLDAAQGVLDSAAARERRVTETEAASRRREESLEARAMALEEHAGAVEKGLTDREAAAALREATLAAHEAACAEEECALRLREDTLAERERALEEAEATTKRLADSLSLREAAQEEQARRNLECVRAERAALEQRAADLEAREKELDARAHTGGAAAGESDLAARLAAAEHTVADMQRALDSSTGEAEALRLAGEIGPGMLWDAVSRLKRAGRQAGLWKGQTTVPPTNLEGLAPHLNRMAWVLEQLPEELEKTIKSSSRDLARGAVELVLASYQARDPNFSPWMALEEFPPGTEDDARARVGDAADHIVNGFEGSAPRLAFAPDSDEEGNASSASDGGNEAGDLGASE</sequence>
<dbReference type="OMA" id="WITNEMA"/>
<dbReference type="EMBL" id="AP014965">
    <property type="protein sequence ID" value="BAT08106.1"/>
    <property type="molecule type" value="Genomic_DNA"/>
</dbReference>
<dbReference type="GO" id="GO:0004674">
    <property type="term" value="F:protein serine/threonine kinase activity"/>
    <property type="evidence" value="ECO:0007669"/>
    <property type="project" value="UniProtKB-KW"/>
</dbReference>
<feature type="region of interest" description="Disordered" evidence="14">
    <location>
        <begin position="775"/>
        <end position="808"/>
    </location>
</feature>
<dbReference type="Gramene" id="Os09t0418500-00">
    <property type="protein sequence ID" value="Os09t0418500-00"/>
    <property type="gene ID" value="Os09g0418500"/>
</dbReference>
<dbReference type="GO" id="GO:0106310">
    <property type="term" value="F:protein serine kinase activity"/>
    <property type="evidence" value="ECO:0007669"/>
    <property type="project" value="RHEA"/>
</dbReference>
<evidence type="ECO:0000256" key="6">
    <source>
        <dbReference type="ARBA" id="ARBA00022741"/>
    </source>
</evidence>
<evidence type="ECO:0000256" key="2">
    <source>
        <dbReference type="ARBA" id="ARBA00006234"/>
    </source>
</evidence>
<dbReference type="FunFam" id="1.10.510.10:FF:000279">
    <property type="entry name" value="Non-specific serine/threonine protein kinase"/>
    <property type="match status" value="1"/>
</dbReference>
<dbReference type="EC" id="2.7.11.1" evidence="3"/>
<evidence type="ECO:0000256" key="5">
    <source>
        <dbReference type="ARBA" id="ARBA00022679"/>
    </source>
</evidence>
<evidence type="ECO:0000256" key="14">
    <source>
        <dbReference type="SAM" id="MobiDB-lite"/>
    </source>
</evidence>